<protein>
    <recommendedName>
        <fullName evidence="5">Ankyrin repeat domain-containing protein</fullName>
    </recommendedName>
</protein>
<dbReference type="PANTHER" id="PTHR24171">
    <property type="entry name" value="ANKYRIN REPEAT DOMAIN-CONTAINING PROTEIN 39-RELATED"/>
    <property type="match status" value="1"/>
</dbReference>
<dbReference type="InterPro" id="IPR036770">
    <property type="entry name" value="Ankyrin_rpt-contain_sf"/>
</dbReference>
<organism evidence="3 4">
    <name type="scientific">Paenibacillus montaniterrae</name>
    <dbReference type="NCBI Taxonomy" id="429341"/>
    <lineage>
        <taxon>Bacteria</taxon>
        <taxon>Bacillati</taxon>
        <taxon>Bacillota</taxon>
        <taxon>Bacilli</taxon>
        <taxon>Bacillales</taxon>
        <taxon>Paenibacillaceae</taxon>
        <taxon>Paenibacillus</taxon>
    </lineage>
</organism>
<accession>A0A919YS82</accession>
<keyword evidence="4" id="KW-1185">Reference proteome</keyword>
<name>A0A919YS82_9BACL</name>
<gene>
    <name evidence="3" type="ORF">J40TS1_20180</name>
</gene>
<evidence type="ECO:0000256" key="1">
    <source>
        <dbReference type="ARBA" id="ARBA00022737"/>
    </source>
</evidence>
<dbReference type="PANTHER" id="PTHR24171:SF9">
    <property type="entry name" value="ANKYRIN REPEAT DOMAIN-CONTAINING PROTEIN 39"/>
    <property type="match status" value="1"/>
</dbReference>
<evidence type="ECO:0000313" key="4">
    <source>
        <dbReference type="Proteomes" id="UP000683139"/>
    </source>
</evidence>
<comment type="caution">
    <text evidence="3">The sequence shown here is derived from an EMBL/GenBank/DDBJ whole genome shotgun (WGS) entry which is preliminary data.</text>
</comment>
<sequence length="366" mass="40694">MSLFSFLDSFFTDLGKKNKDPYVKEKEAFHWFTNKGYYGEQRSIDSYSSIELELLLVRATTENNELVIKYLLRNGVNPLKAILQTETEAQLSLLKQNGASLKHELIDPSTVEGDKVQYIKKLIRFGANPNACVIVNEGYDSDAATAEPVKFLPLAYSLDSIEAVKCLLEHGANPLETDYTGRRALDYALLAASSEICDLILAYAKKSGQPIDISSSLLQLMKAKKSVRSSNIKELLAKTNYLIKLGADVNYQDKQGVSVMMAAMSRKGIAAVQQLLVEHGANLELKDAKGRTALVRVLNKKDTAGFATLEKLGAKISSKARQYYEALVEQERNLGSDEYDETAMTTSEIRGRNGHQLAYFKSIHKE</sequence>
<dbReference type="SUPFAM" id="SSF48403">
    <property type="entry name" value="Ankyrin repeat"/>
    <property type="match status" value="1"/>
</dbReference>
<evidence type="ECO:0000256" key="2">
    <source>
        <dbReference type="ARBA" id="ARBA00023043"/>
    </source>
</evidence>
<evidence type="ECO:0000313" key="3">
    <source>
        <dbReference type="EMBL" id="GIP16376.1"/>
    </source>
</evidence>
<dbReference type="RefSeq" id="WP_213514635.1">
    <property type="nucleotide sequence ID" value="NZ_BOSE01000003.1"/>
</dbReference>
<dbReference type="AlphaFoldDB" id="A0A919YS82"/>
<proteinExistence type="predicted"/>
<dbReference type="Gene3D" id="1.25.40.20">
    <property type="entry name" value="Ankyrin repeat-containing domain"/>
    <property type="match status" value="2"/>
</dbReference>
<keyword evidence="1" id="KW-0677">Repeat</keyword>
<dbReference type="EMBL" id="BOSE01000003">
    <property type="protein sequence ID" value="GIP16376.1"/>
    <property type="molecule type" value="Genomic_DNA"/>
</dbReference>
<dbReference type="Proteomes" id="UP000683139">
    <property type="component" value="Unassembled WGS sequence"/>
</dbReference>
<reference evidence="3" key="1">
    <citation type="submission" date="2021-03" db="EMBL/GenBank/DDBJ databases">
        <title>Antimicrobial resistance genes in bacteria isolated from Japanese honey, and their potential for conferring macrolide and lincosamide resistance in the American foulbrood pathogen Paenibacillus larvae.</title>
        <authorList>
            <person name="Okamoto M."/>
            <person name="Kumagai M."/>
            <person name="Kanamori H."/>
            <person name="Takamatsu D."/>
        </authorList>
    </citation>
    <scope>NUCLEOTIDE SEQUENCE</scope>
    <source>
        <strain evidence="3">J40TS1</strain>
    </source>
</reference>
<evidence type="ECO:0008006" key="5">
    <source>
        <dbReference type="Google" id="ProtNLM"/>
    </source>
</evidence>
<keyword evidence="2" id="KW-0040">ANK repeat</keyword>